<proteinExistence type="inferred from homology"/>
<dbReference type="GO" id="GO:0046872">
    <property type="term" value="F:metal ion binding"/>
    <property type="evidence" value="ECO:0007669"/>
    <property type="project" value="UniProtKB-KW"/>
</dbReference>
<evidence type="ECO:0000256" key="4">
    <source>
        <dbReference type="ARBA" id="ARBA00022837"/>
    </source>
</evidence>
<comment type="caution">
    <text evidence="6">The sequence shown here is derived from an EMBL/GenBank/DDBJ whole genome shotgun (WGS) entry which is preliminary data.</text>
</comment>
<dbReference type="InterPro" id="IPR023572">
    <property type="entry name" value="Archease_dom"/>
</dbReference>
<evidence type="ECO:0000313" key="6">
    <source>
        <dbReference type="EMBL" id="MPM20795.1"/>
    </source>
</evidence>
<keyword evidence="4" id="KW-0106">Calcium</keyword>
<evidence type="ECO:0000256" key="3">
    <source>
        <dbReference type="ARBA" id="ARBA00022723"/>
    </source>
</evidence>
<keyword evidence="2" id="KW-0819">tRNA processing</keyword>
<evidence type="ECO:0000256" key="2">
    <source>
        <dbReference type="ARBA" id="ARBA00022694"/>
    </source>
</evidence>
<evidence type="ECO:0000259" key="5">
    <source>
        <dbReference type="Pfam" id="PF01951"/>
    </source>
</evidence>
<name>A0A644XX89_9ZZZZ</name>
<gene>
    <name evidence="6" type="ORF">SDC9_67231</name>
</gene>
<dbReference type="EMBL" id="VSSQ01003460">
    <property type="protein sequence ID" value="MPM20795.1"/>
    <property type="molecule type" value="Genomic_DNA"/>
</dbReference>
<protein>
    <submittedName>
        <fullName evidence="6">Protein archease</fullName>
    </submittedName>
</protein>
<dbReference type="Pfam" id="PF01951">
    <property type="entry name" value="Archease"/>
    <property type="match status" value="1"/>
</dbReference>
<dbReference type="Gene3D" id="3.55.10.10">
    <property type="entry name" value="Archease domain"/>
    <property type="match status" value="1"/>
</dbReference>
<dbReference type="InterPro" id="IPR036820">
    <property type="entry name" value="Archease_dom_sf"/>
</dbReference>
<feature type="domain" description="Archease" evidence="5">
    <location>
        <begin position="18"/>
        <end position="141"/>
    </location>
</feature>
<comment type="similarity">
    <text evidence="1">Belongs to the archease family.</text>
</comment>
<evidence type="ECO:0000256" key="1">
    <source>
        <dbReference type="ARBA" id="ARBA00007963"/>
    </source>
</evidence>
<accession>A0A644XX89</accession>
<dbReference type="GO" id="GO:0008033">
    <property type="term" value="P:tRNA processing"/>
    <property type="evidence" value="ECO:0007669"/>
    <property type="project" value="UniProtKB-KW"/>
</dbReference>
<sequence>MRIPGTFRKREVGKPVAWKILDHTSDAGFEAEADTLAEIFLDAAEAFLFIAAGPAPGDFYETGEFHTFFLSAVDGEELAVSWINELIFIAETRSEWFLPLQVRVSLSPPSLSARGKTVALKGRALSVKAATYGGLQLRTSPRPFLRMYFDL</sequence>
<dbReference type="SUPFAM" id="SSF69819">
    <property type="entry name" value="MTH1598-like"/>
    <property type="match status" value="1"/>
</dbReference>
<keyword evidence="3" id="KW-0479">Metal-binding</keyword>
<reference evidence="6" key="1">
    <citation type="submission" date="2019-08" db="EMBL/GenBank/DDBJ databases">
        <authorList>
            <person name="Kucharzyk K."/>
            <person name="Murdoch R.W."/>
            <person name="Higgins S."/>
            <person name="Loffler F."/>
        </authorList>
    </citation>
    <scope>NUCLEOTIDE SEQUENCE</scope>
</reference>
<organism evidence="6">
    <name type="scientific">bioreactor metagenome</name>
    <dbReference type="NCBI Taxonomy" id="1076179"/>
    <lineage>
        <taxon>unclassified sequences</taxon>
        <taxon>metagenomes</taxon>
        <taxon>ecological metagenomes</taxon>
    </lineage>
</organism>
<dbReference type="AlphaFoldDB" id="A0A644XX89"/>